<gene>
    <name evidence="1" type="ORF">Back11_59760</name>
</gene>
<protein>
    <submittedName>
        <fullName evidence="1">Aldehyde dehydrogenase</fullName>
    </submittedName>
</protein>
<dbReference type="InterPro" id="IPR016161">
    <property type="entry name" value="Ald_DH/histidinol_DH"/>
</dbReference>
<dbReference type="NCBIfam" id="TIGR02518">
    <property type="entry name" value="EutH_ACDH"/>
    <property type="match status" value="1"/>
</dbReference>
<dbReference type="Gene3D" id="3.40.605.10">
    <property type="entry name" value="Aldehyde Dehydrogenase, Chain A, domain 1"/>
    <property type="match status" value="1"/>
</dbReference>
<dbReference type="AlphaFoldDB" id="A0A3G9JFE0"/>
<dbReference type="GO" id="GO:0016620">
    <property type="term" value="F:oxidoreductase activity, acting on the aldehyde or oxo group of donors, NAD or NADP as acceptor"/>
    <property type="evidence" value="ECO:0007669"/>
    <property type="project" value="InterPro"/>
</dbReference>
<dbReference type="PANTHER" id="PTHR11699">
    <property type="entry name" value="ALDEHYDE DEHYDROGENASE-RELATED"/>
    <property type="match status" value="1"/>
</dbReference>
<dbReference type="OrthoDB" id="9815791at2"/>
<dbReference type="Proteomes" id="UP000275368">
    <property type="component" value="Chromosome"/>
</dbReference>
<name>A0A3G9JFE0_9BACL</name>
<dbReference type="CDD" id="cd07122">
    <property type="entry name" value="ALDH_F20_ACDH"/>
    <property type="match status" value="1"/>
</dbReference>
<keyword evidence="2" id="KW-1185">Reference proteome</keyword>
<dbReference type="RefSeq" id="WP_125664971.1">
    <property type="nucleotide sequence ID" value="NZ_AP019308.1"/>
</dbReference>
<evidence type="ECO:0000313" key="1">
    <source>
        <dbReference type="EMBL" id="BBH24631.1"/>
    </source>
</evidence>
<dbReference type="SUPFAM" id="SSF53720">
    <property type="entry name" value="ALDH-like"/>
    <property type="match status" value="1"/>
</dbReference>
<dbReference type="InterPro" id="IPR015590">
    <property type="entry name" value="Aldehyde_DH_dom"/>
</dbReference>
<sequence>MKLDSDLQSIQEVRNFLYEAKSAQKQLEKMTQLQIDEIIFAMAQAAEKEAERLGVLAAEETGFGKSVDKKAKNLFVARNVYGAIKDMKTVGIIHKDEERKVWEVAQPVGIVAAIIPSTNPTSTVMFKCMIALKARNAIVISPHPSALRCSQEAAKIMCEAAEKAGAPEGLIHCLTKPSIEASNELMKHKLTDVILATGGTAMVKAAYSSGKPAYGVGPGNVPVYIHHSANLTKAVSDILQSKTFDYGTICASEQALVVDQSVKSQLVEELKRQGAHFLNEEEKQKVAAIIMIGKGLNPKIVGKSPQVIGGMAGITVPNHARVLIAEETNVGLQYPFSVEKLTSILALYTVSDWQDGCRRCIELLELGGLGHTLGIHCEDLSIIEAFGLEKPASRIIVNSGTTFGGIGATTGIMPSLTLGCGSFGNNVTSDNIGPQHLMNIKRVAFGIREMPTETGTETGTETESETETTTQTAHKIAASIGEQSYPGISRDEVLDIVKSVLSQMKLS</sequence>
<reference evidence="1 2" key="1">
    <citation type="submission" date="2018-11" db="EMBL/GenBank/DDBJ databases">
        <title>Complete genome sequence of Paenibacillus baekrokdamisoli strain KCTC 33723.</title>
        <authorList>
            <person name="Kang S.W."/>
            <person name="Lee K.C."/>
            <person name="Kim K.K."/>
            <person name="Kim J.S."/>
            <person name="Kim D.S."/>
            <person name="Ko S.H."/>
            <person name="Yang S.H."/>
            <person name="Lee J.S."/>
        </authorList>
    </citation>
    <scope>NUCLEOTIDE SEQUENCE [LARGE SCALE GENOMIC DNA]</scope>
    <source>
        <strain evidence="1 2">KCTC 33723</strain>
    </source>
</reference>
<dbReference type="Gene3D" id="3.40.309.10">
    <property type="entry name" value="Aldehyde Dehydrogenase, Chain A, domain 2"/>
    <property type="match status" value="1"/>
</dbReference>
<proteinExistence type="predicted"/>
<dbReference type="EMBL" id="AP019308">
    <property type="protein sequence ID" value="BBH24631.1"/>
    <property type="molecule type" value="Genomic_DNA"/>
</dbReference>
<dbReference type="InterPro" id="IPR013357">
    <property type="entry name" value="Acetaldehyde_DH_acetylating"/>
</dbReference>
<evidence type="ECO:0000313" key="2">
    <source>
        <dbReference type="Proteomes" id="UP000275368"/>
    </source>
</evidence>
<dbReference type="Pfam" id="PF00171">
    <property type="entry name" value="Aldedh"/>
    <property type="match status" value="1"/>
</dbReference>
<organism evidence="1 2">
    <name type="scientific">Paenibacillus baekrokdamisoli</name>
    <dbReference type="NCBI Taxonomy" id="1712516"/>
    <lineage>
        <taxon>Bacteria</taxon>
        <taxon>Bacillati</taxon>
        <taxon>Bacillota</taxon>
        <taxon>Bacilli</taxon>
        <taxon>Bacillales</taxon>
        <taxon>Paenibacillaceae</taxon>
        <taxon>Paenibacillus</taxon>
    </lineage>
</organism>
<dbReference type="KEGG" id="pbk:Back11_59760"/>
<dbReference type="InterPro" id="IPR016162">
    <property type="entry name" value="Ald_DH_N"/>
</dbReference>
<accession>A0A3G9JFE0</accession>
<dbReference type="InterPro" id="IPR016163">
    <property type="entry name" value="Ald_DH_C"/>
</dbReference>